<dbReference type="InterPro" id="IPR001478">
    <property type="entry name" value="PDZ"/>
</dbReference>
<dbReference type="Pfam" id="PF17820">
    <property type="entry name" value="PDZ_6"/>
    <property type="match status" value="1"/>
</dbReference>
<dbReference type="PANTHER" id="PTHR32060:SF30">
    <property type="entry name" value="CARBOXY-TERMINAL PROCESSING PROTEASE CTPA"/>
    <property type="match status" value="1"/>
</dbReference>
<dbReference type="FunFam" id="3.90.226.10:FF:000029">
    <property type="entry name" value="Peptidase, S41 family"/>
    <property type="match status" value="1"/>
</dbReference>
<dbReference type="Pfam" id="PF03572">
    <property type="entry name" value="Peptidase_S41"/>
    <property type="match status" value="1"/>
</dbReference>
<proteinExistence type="inferred from homology"/>
<dbReference type="InterPro" id="IPR029045">
    <property type="entry name" value="ClpP/crotonase-like_dom_sf"/>
</dbReference>
<dbReference type="InterPro" id="IPR036034">
    <property type="entry name" value="PDZ_sf"/>
</dbReference>
<dbReference type="SMART" id="SM00245">
    <property type="entry name" value="TSPc"/>
    <property type="match status" value="1"/>
</dbReference>
<evidence type="ECO:0000313" key="9">
    <source>
        <dbReference type="EMBL" id="ADE40090.1"/>
    </source>
</evidence>
<keyword evidence="10" id="KW-1185">Reference proteome</keyword>
<dbReference type="GO" id="GO:0004252">
    <property type="term" value="F:serine-type endopeptidase activity"/>
    <property type="evidence" value="ECO:0007669"/>
    <property type="project" value="UniProtKB-EC"/>
</dbReference>
<name>D5BMP7_PUNMI</name>
<dbReference type="InterPro" id="IPR041489">
    <property type="entry name" value="PDZ_6"/>
</dbReference>
<dbReference type="GO" id="GO:0007165">
    <property type="term" value="P:signal transduction"/>
    <property type="evidence" value="ECO:0007669"/>
    <property type="project" value="TreeGrafter"/>
</dbReference>
<dbReference type="eggNOG" id="COG0793">
    <property type="taxonomic scope" value="Bacteria"/>
</dbReference>
<dbReference type="STRING" id="488538.SAR116_1847"/>
<evidence type="ECO:0000256" key="1">
    <source>
        <dbReference type="ARBA" id="ARBA00009179"/>
    </source>
</evidence>
<dbReference type="InterPro" id="IPR055210">
    <property type="entry name" value="CtpA/B_N"/>
</dbReference>
<dbReference type="AlphaFoldDB" id="D5BMP7"/>
<evidence type="ECO:0000256" key="4">
    <source>
        <dbReference type="ARBA" id="ARBA00022825"/>
    </source>
</evidence>
<dbReference type="EC" id="3.4.21.102" evidence="9"/>
<evidence type="ECO:0000256" key="3">
    <source>
        <dbReference type="ARBA" id="ARBA00022801"/>
    </source>
</evidence>
<keyword evidence="4 5" id="KW-0720">Serine protease</keyword>
<protein>
    <submittedName>
        <fullName evidence="9">C-terminal processing peptidase S41A</fullName>
        <ecNumber evidence="9">3.4.21.102</ecNumber>
    </submittedName>
</protein>
<evidence type="ECO:0000256" key="2">
    <source>
        <dbReference type="ARBA" id="ARBA00022670"/>
    </source>
</evidence>
<dbReference type="MEROPS" id="S41.004"/>
<accession>D5BMP7</accession>
<gene>
    <name evidence="9" type="ordered locus">SAR116_1847</name>
</gene>
<sequence length="456" mass="49314">MQRPLFSDSAGSGRSSFGRANFGTQKKHRFLYILLICGVMAAGGLGVSLLSAARADKNDSVYQQLGLFGDIFQRVRESYVDEVDDTDLIEAAIKGMLTSLDPHSSYLNADNFNAMKVQTQGRFGGLGIEITMENGMVKVVSPIDDTPAAKAGIQPEDYIIAVDDESIIGMSLSDAVDRLRGKIGSKVTVKVQRAQDEPFDVSLIRDSIKIKSVRYEIFDGIGYVRLTTFSEQTTPGLIDAIDDMFKQQDGNLKGVILDLRNNPGGLLDQAISVSDAFLEKGEIVSTRGRDPEKGNRVYATSGDIARGLPMVVLINSGSASASEIVAGALKDHKRALLLGTRSFGKGSVQSVIPVSNTAAMRLTTARYYTPSGISIQAKGIEPDIEVLMARIETLEGGITREENLKGALDSKEDDEADASDSQPEQKFKQDEIDYQLARALDLIRGVSAFSVLRPNS</sequence>
<dbReference type="Pfam" id="PF22694">
    <property type="entry name" value="CtpB_N-like"/>
    <property type="match status" value="1"/>
</dbReference>
<keyword evidence="7" id="KW-0472">Membrane</keyword>
<dbReference type="FunFam" id="2.30.42.10:FF:000063">
    <property type="entry name" value="Peptidase, S41 family"/>
    <property type="match status" value="1"/>
</dbReference>
<dbReference type="PANTHER" id="PTHR32060">
    <property type="entry name" value="TAIL-SPECIFIC PROTEASE"/>
    <property type="match status" value="1"/>
</dbReference>
<keyword evidence="2 5" id="KW-0645">Protease</keyword>
<feature type="region of interest" description="Disordered" evidence="6">
    <location>
        <begin position="408"/>
        <end position="429"/>
    </location>
</feature>
<reference evidence="9 10" key="1">
    <citation type="journal article" date="2010" name="J. Bacteriol.">
        <title>Complete genome sequence of "Candidatus Puniceispirillum marinum" IMCC1322, a representative of the SAR116 clade in the Alphaproteobacteria.</title>
        <authorList>
            <person name="Oh H.M."/>
            <person name="Kwon K.K."/>
            <person name="Kang I."/>
            <person name="Kang S.G."/>
            <person name="Lee J.H."/>
            <person name="Kim S.J."/>
            <person name="Cho J.C."/>
        </authorList>
    </citation>
    <scope>NUCLEOTIDE SEQUENCE [LARGE SCALE GENOMIC DNA]</scope>
    <source>
        <strain evidence="9 10">IMCC1322</strain>
    </source>
</reference>
<evidence type="ECO:0000256" key="5">
    <source>
        <dbReference type="RuleBase" id="RU004404"/>
    </source>
</evidence>
<evidence type="ECO:0000259" key="8">
    <source>
        <dbReference type="PROSITE" id="PS50106"/>
    </source>
</evidence>
<evidence type="ECO:0000313" key="10">
    <source>
        <dbReference type="Proteomes" id="UP000007460"/>
    </source>
</evidence>
<dbReference type="GO" id="GO:0030288">
    <property type="term" value="C:outer membrane-bounded periplasmic space"/>
    <property type="evidence" value="ECO:0007669"/>
    <property type="project" value="TreeGrafter"/>
</dbReference>
<dbReference type="SUPFAM" id="SSF52096">
    <property type="entry name" value="ClpP/crotonase"/>
    <property type="match status" value="1"/>
</dbReference>
<dbReference type="RefSeq" id="WP_013046717.1">
    <property type="nucleotide sequence ID" value="NC_014010.1"/>
</dbReference>
<keyword evidence="3 5" id="KW-0378">Hydrolase</keyword>
<dbReference type="GO" id="GO:0006508">
    <property type="term" value="P:proteolysis"/>
    <property type="evidence" value="ECO:0007669"/>
    <property type="project" value="UniProtKB-KW"/>
</dbReference>
<dbReference type="SMART" id="SM00228">
    <property type="entry name" value="PDZ"/>
    <property type="match status" value="1"/>
</dbReference>
<keyword evidence="7" id="KW-1133">Transmembrane helix</keyword>
<dbReference type="SUPFAM" id="SSF50156">
    <property type="entry name" value="PDZ domain-like"/>
    <property type="match status" value="1"/>
</dbReference>
<dbReference type="PROSITE" id="PS50106">
    <property type="entry name" value="PDZ"/>
    <property type="match status" value="1"/>
</dbReference>
<dbReference type="Gene3D" id="3.30.750.44">
    <property type="match status" value="1"/>
</dbReference>
<dbReference type="InterPro" id="IPR005151">
    <property type="entry name" value="Tail-specific_protease"/>
</dbReference>
<dbReference type="NCBIfam" id="TIGR00225">
    <property type="entry name" value="prc"/>
    <property type="match status" value="1"/>
</dbReference>
<dbReference type="Proteomes" id="UP000007460">
    <property type="component" value="Chromosome"/>
</dbReference>
<dbReference type="Gene3D" id="2.30.42.10">
    <property type="match status" value="1"/>
</dbReference>
<feature type="domain" description="PDZ" evidence="8">
    <location>
        <begin position="114"/>
        <end position="180"/>
    </location>
</feature>
<dbReference type="CDD" id="cd06782">
    <property type="entry name" value="cpPDZ_CPP-like"/>
    <property type="match status" value="1"/>
</dbReference>
<evidence type="ECO:0000256" key="7">
    <source>
        <dbReference type="SAM" id="Phobius"/>
    </source>
</evidence>
<dbReference type="CDD" id="cd07560">
    <property type="entry name" value="Peptidase_S41_CPP"/>
    <property type="match status" value="1"/>
</dbReference>
<dbReference type="Gene3D" id="3.90.226.10">
    <property type="entry name" value="2-enoyl-CoA Hydratase, Chain A, domain 1"/>
    <property type="match status" value="1"/>
</dbReference>
<dbReference type="InterPro" id="IPR004447">
    <property type="entry name" value="Peptidase_S41A"/>
</dbReference>
<dbReference type="EMBL" id="CP001751">
    <property type="protein sequence ID" value="ADE40090.1"/>
    <property type="molecule type" value="Genomic_DNA"/>
</dbReference>
<comment type="similarity">
    <text evidence="1 5">Belongs to the peptidase S41A family.</text>
</comment>
<dbReference type="HOGENOM" id="CLU_017295_1_1_5"/>
<evidence type="ECO:0000256" key="6">
    <source>
        <dbReference type="SAM" id="MobiDB-lite"/>
    </source>
</evidence>
<organism evidence="9 10">
    <name type="scientific">Puniceispirillum marinum (strain IMCC1322)</name>
    <dbReference type="NCBI Taxonomy" id="488538"/>
    <lineage>
        <taxon>Bacteria</taxon>
        <taxon>Pseudomonadati</taxon>
        <taxon>Pseudomonadota</taxon>
        <taxon>Alphaproteobacteria</taxon>
        <taxon>Candidatus Puniceispirillales</taxon>
        <taxon>Candidatus Puniceispirillaceae</taxon>
        <taxon>Candidatus Puniceispirillum</taxon>
    </lineage>
</organism>
<dbReference type="KEGG" id="apb:SAR116_1847"/>
<keyword evidence="7" id="KW-0812">Transmembrane</keyword>
<feature type="transmembrane region" description="Helical" evidence="7">
    <location>
        <begin position="30"/>
        <end position="53"/>
    </location>
</feature>